<feature type="transmembrane region" description="Helical" evidence="9">
    <location>
        <begin position="12"/>
        <end position="34"/>
    </location>
</feature>
<evidence type="ECO:0000256" key="5">
    <source>
        <dbReference type="ARBA" id="ARBA00023004"/>
    </source>
</evidence>
<dbReference type="InterPro" id="IPR001128">
    <property type="entry name" value="Cyt_P450"/>
</dbReference>
<keyword evidence="9" id="KW-0812">Transmembrane</keyword>
<dbReference type="GO" id="GO:0016705">
    <property type="term" value="F:oxidoreductase activity, acting on paired donors, with incorporation or reduction of molecular oxygen"/>
    <property type="evidence" value="ECO:0007669"/>
    <property type="project" value="InterPro"/>
</dbReference>
<accession>A0A8H3I6Z9</accession>
<name>A0A8H3I6Z9_9LECA</name>
<dbReference type="PANTHER" id="PTHR24305:SF157">
    <property type="entry name" value="N-ACETYLTRYPTOPHAN 6-HYDROXYLASE IVOC-RELATED"/>
    <property type="match status" value="1"/>
</dbReference>
<evidence type="ECO:0000256" key="2">
    <source>
        <dbReference type="ARBA" id="ARBA00010617"/>
    </source>
</evidence>
<dbReference type="InterPro" id="IPR036396">
    <property type="entry name" value="Cyt_P450_sf"/>
</dbReference>
<dbReference type="PANTHER" id="PTHR24305">
    <property type="entry name" value="CYTOCHROME P450"/>
    <property type="match status" value="1"/>
</dbReference>
<dbReference type="Proteomes" id="UP000664521">
    <property type="component" value="Unassembled WGS sequence"/>
</dbReference>
<dbReference type="EMBL" id="CAJPDS010000001">
    <property type="protein sequence ID" value="CAF9902829.1"/>
    <property type="molecule type" value="Genomic_DNA"/>
</dbReference>
<protein>
    <recommendedName>
        <fullName evidence="12">Cytochrome P450</fullName>
    </recommendedName>
</protein>
<evidence type="ECO:0000256" key="1">
    <source>
        <dbReference type="ARBA" id="ARBA00001971"/>
    </source>
</evidence>
<keyword evidence="9" id="KW-1133">Transmembrane helix</keyword>
<evidence type="ECO:0000256" key="4">
    <source>
        <dbReference type="ARBA" id="ARBA00023002"/>
    </source>
</evidence>
<dbReference type="PROSITE" id="PS51257">
    <property type="entry name" value="PROKAR_LIPOPROTEIN"/>
    <property type="match status" value="1"/>
</dbReference>
<dbReference type="PRINTS" id="PR00385">
    <property type="entry name" value="P450"/>
</dbReference>
<dbReference type="CDD" id="cd11062">
    <property type="entry name" value="CYP58-like"/>
    <property type="match status" value="1"/>
</dbReference>
<keyword evidence="5 7" id="KW-0408">Iron</keyword>
<dbReference type="Pfam" id="PF00067">
    <property type="entry name" value="p450"/>
    <property type="match status" value="1"/>
</dbReference>
<comment type="similarity">
    <text evidence="2 8">Belongs to the cytochrome P450 family.</text>
</comment>
<reference evidence="10" key="1">
    <citation type="submission" date="2021-03" db="EMBL/GenBank/DDBJ databases">
        <authorList>
            <person name="Tagirdzhanova G."/>
        </authorList>
    </citation>
    <scope>NUCLEOTIDE SEQUENCE</scope>
</reference>
<dbReference type="InterPro" id="IPR002401">
    <property type="entry name" value="Cyt_P450_E_grp-I"/>
</dbReference>
<evidence type="ECO:0000313" key="10">
    <source>
        <dbReference type="EMBL" id="CAF9902829.1"/>
    </source>
</evidence>
<sequence>MSEGDGRSLTLVLAAISSCGLFLCLVYGAVWRLYFSPIAAFPGPRFAALTFLNQLYYDIILGGKYTWKIADYHKTYGPIVRINPSELHINDPFFHDKLYVGPSKGKTDKWEWTMGMFGAIGTSVFTTLQHDIHRIRRAPWAPHFSKQVIRSIQPHLIQTCVNQMCQKLSEYQGRGKPVVMIYAWSTLIADIISEYSFPHGYGLLDKAEFDEENFGSLKAFTKTLHPLRHFHWLFGIMEAMPLWLTEIIAPPFGLTLRERDRLEIEAKAMRTQSGSTFEKHIRSRPSLLQALTDTDLLPELEKSPARITSEAQLAMAAGTLTTSRCLTTATYHVLANEDIHAKLMSELERDIPEPQSSLSLDQLEKMHYLVAIMYESLRVFYGVSHRLARIFPDRPMHYKDWVIPPGVPVSMSIPLLHDNEDIFPEPYRFRPERWLPLETEGQRLLRFLVVFGGGSRQCIGMELAKAEILTALACVFRRFGHQMKLLDTVRERDVDPVEDYFDAQPSRQSNGVLVVIERDGELDTKA</sequence>
<keyword evidence="6 8" id="KW-0503">Monooxygenase</keyword>
<dbReference type="PROSITE" id="PS00086">
    <property type="entry name" value="CYTOCHROME_P450"/>
    <property type="match status" value="1"/>
</dbReference>
<organism evidence="10 11">
    <name type="scientific">Heterodermia speciosa</name>
    <dbReference type="NCBI Taxonomy" id="116794"/>
    <lineage>
        <taxon>Eukaryota</taxon>
        <taxon>Fungi</taxon>
        <taxon>Dikarya</taxon>
        <taxon>Ascomycota</taxon>
        <taxon>Pezizomycotina</taxon>
        <taxon>Lecanoromycetes</taxon>
        <taxon>OSLEUM clade</taxon>
        <taxon>Lecanoromycetidae</taxon>
        <taxon>Caliciales</taxon>
        <taxon>Physciaceae</taxon>
        <taxon>Heterodermia</taxon>
    </lineage>
</organism>
<keyword evidence="11" id="KW-1185">Reference proteome</keyword>
<evidence type="ECO:0000256" key="7">
    <source>
        <dbReference type="PIRSR" id="PIRSR602401-1"/>
    </source>
</evidence>
<evidence type="ECO:0000256" key="6">
    <source>
        <dbReference type="ARBA" id="ARBA00023033"/>
    </source>
</evidence>
<keyword evidence="7 8" id="KW-0349">Heme</keyword>
<evidence type="ECO:0000256" key="8">
    <source>
        <dbReference type="RuleBase" id="RU000461"/>
    </source>
</evidence>
<keyword evidence="9" id="KW-0472">Membrane</keyword>
<proteinExistence type="inferred from homology"/>
<evidence type="ECO:0000256" key="3">
    <source>
        <dbReference type="ARBA" id="ARBA00022723"/>
    </source>
</evidence>
<evidence type="ECO:0000313" key="11">
    <source>
        <dbReference type="Proteomes" id="UP000664521"/>
    </source>
</evidence>
<comment type="cofactor">
    <cofactor evidence="1 7">
        <name>heme</name>
        <dbReference type="ChEBI" id="CHEBI:30413"/>
    </cofactor>
</comment>
<evidence type="ECO:0000256" key="9">
    <source>
        <dbReference type="SAM" id="Phobius"/>
    </source>
</evidence>
<feature type="binding site" description="axial binding residue" evidence="7">
    <location>
        <position position="458"/>
    </location>
    <ligand>
        <name>heme</name>
        <dbReference type="ChEBI" id="CHEBI:30413"/>
    </ligand>
    <ligandPart>
        <name>Fe</name>
        <dbReference type="ChEBI" id="CHEBI:18248"/>
    </ligandPart>
</feature>
<dbReference type="InterPro" id="IPR050121">
    <property type="entry name" value="Cytochrome_P450_monoxygenase"/>
</dbReference>
<dbReference type="SUPFAM" id="SSF48264">
    <property type="entry name" value="Cytochrome P450"/>
    <property type="match status" value="1"/>
</dbReference>
<comment type="caution">
    <text evidence="10">The sequence shown here is derived from an EMBL/GenBank/DDBJ whole genome shotgun (WGS) entry which is preliminary data.</text>
</comment>
<evidence type="ECO:0008006" key="12">
    <source>
        <dbReference type="Google" id="ProtNLM"/>
    </source>
</evidence>
<dbReference type="GO" id="GO:0020037">
    <property type="term" value="F:heme binding"/>
    <property type="evidence" value="ECO:0007669"/>
    <property type="project" value="InterPro"/>
</dbReference>
<dbReference type="AlphaFoldDB" id="A0A8H3I6Z9"/>
<dbReference type="InterPro" id="IPR017972">
    <property type="entry name" value="Cyt_P450_CS"/>
</dbReference>
<keyword evidence="3 7" id="KW-0479">Metal-binding</keyword>
<dbReference type="GO" id="GO:0004497">
    <property type="term" value="F:monooxygenase activity"/>
    <property type="evidence" value="ECO:0007669"/>
    <property type="project" value="UniProtKB-KW"/>
</dbReference>
<keyword evidence="4 8" id="KW-0560">Oxidoreductase</keyword>
<dbReference type="PRINTS" id="PR00463">
    <property type="entry name" value="EP450I"/>
</dbReference>
<gene>
    <name evidence="10" type="ORF">HETSPECPRED_000026</name>
</gene>
<dbReference type="Gene3D" id="1.10.630.10">
    <property type="entry name" value="Cytochrome P450"/>
    <property type="match status" value="1"/>
</dbReference>
<dbReference type="GO" id="GO:0005506">
    <property type="term" value="F:iron ion binding"/>
    <property type="evidence" value="ECO:0007669"/>
    <property type="project" value="InterPro"/>
</dbReference>
<dbReference type="OrthoDB" id="3945418at2759"/>